<keyword evidence="1" id="KW-0472">Membrane</keyword>
<proteinExistence type="predicted"/>
<evidence type="ECO:0000313" key="2">
    <source>
        <dbReference type="EMBL" id="PNX54990.1"/>
    </source>
</evidence>
<comment type="caution">
    <text evidence="2">The sequence shown here is derived from an EMBL/GenBank/DDBJ whole genome shotgun (WGS) entry which is preliminary data.</text>
</comment>
<evidence type="ECO:0000313" key="3">
    <source>
        <dbReference type="Proteomes" id="UP000236291"/>
    </source>
</evidence>
<dbReference type="EMBL" id="ASHM01069868">
    <property type="protein sequence ID" value="PNX54990.1"/>
    <property type="molecule type" value="Genomic_DNA"/>
</dbReference>
<feature type="transmembrane region" description="Helical" evidence="1">
    <location>
        <begin position="49"/>
        <end position="69"/>
    </location>
</feature>
<reference evidence="2 3" key="1">
    <citation type="journal article" date="2014" name="Am. J. Bot.">
        <title>Genome assembly and annotation for red clover (Trifolium pratense; Fabaceae).</title>
        <authorList>
            <person name="Istvanek J."/>
            <person name="Jaros M."/>
            <person name="Krenek A."/>
            <person name="Repkova J."/>
        </authorList>
    </citation>
    <scope>NUCLEOTIDE SEQUENCE [LARGE SCALE GENOMIC DNA]</scope>
    <source>
        <strain evidence="3">cv. Tatra</strain>
        <tissue evidence="2">Young leaves</tissue>
    </source>
</reference>
<keyword evidence="1" id="KW-0812">Transmembrane</keyword>
<accession>A0A2K3JLT4</accession>
<feature type="non-terminal residue" evidence="2">
    <location>
        <position position="1"/>
    </location>
</feature>
<dbReference type="PANTHER" id="PTHR34115">
    <property type="entry name" value="PROTEIN, PUTATIVE-RELATED"/>
    <property type="match status" value="1"/>
</dbReference>
<feature type="transmembrane region" description="Helical" evidence="1">
    <location>
        <begin position="12"/>
        <end position="34"/>
    </location>
</feature>
<gene>
    <name evidence="2" type="ORF">L195_g048613</name>
</gene>
<organism evidence="2 3">
    <name type="scientific">Trifolium pratense</name>
    <name type="common">Red clover</name>
    <dbReference type="NCBI Taxonomy" id="57577"/>
    <lineage>
        <taxon>Eukaryota</taxon>
        <taxon>Viridiplantae</taxon>
        <taxon>Streptophyta</taxon>
        <taxon>Embryophyta</taxon>
        <taxon>Tracheophyta</taxon>
        <taxon>Spermatophyta</taxon>
        <taxon>Magnoliopsida</taxon>
        <taxon>eudicotyledons</taxon>
        <taxon>Gunneridae</taxon>
        <taxon>Pentapetalae</taxon>
        <taxon>rosids</taxon>
        <taxon>fabids</taxon>
        <taxon>Fabales</taxon>
        <taxon>Fabaceae</taxon>
        <taxon>Papilionoideae</taxon>
        <taxon>50 kb inversion clade</taxon>
        <taxon>NPAAA clade</taxon>
        <taxon>Hologalegina</taxon>
        <taxon>IRL clade</taxon>
        <taxon>Trifolieae</taxon>
        <taxon>Trifolium</taxon>
    </lineage>
</organism>
<evidence type="ECO:0000256" key="1">
    <source>
        <dbReference type="SAM" id="Phobius"/>
    </source>
</evidence>
<dbReference type="PANTHER" id="PTHR34115:SF6">
    <property type="entry name" value="PROTEIN, PUTATIVE-RELATED"/>
    <property type="match status" value="1"/>
</dbReference>
<sequence>RLPTTLKDQDFIPSIPLHAIFVFLDTILIGLLQVEYQNKKESLLDVHKIHMQTFLTSICIYCSLIGIKIYTKTCGDHRDQILNFALLFFGILSSASLLSILLPWQLLWVVLFIWGSIPIIIARHSLKNLVCPIREKMAKLTCDFRDLKFNVVSIFKTKDSTIGSNNITNPTQN</sequence>
<keyword evidence="1" id="KW-1133">Transmembrane helix</keyword>
<reference evidence="2 3" key="2">
    <citation type="journal article" date="2017" name="Front. Plant Sci.">
        <title>Gene Classification and Mining of Molecular Markers Useful in Red Clover (Trifolium pratense) Breeding.</title>
        <authorList>
            <person name="Istvanek J."/>
            <person name="Dluhosova J."/>
            <person name="Dluhos P."/>
            <person name="Patkova L."/>
            <person name="Nedelnik J."/>
            <person name="Repkova J."/>
        </authorList>
    </citation>
    <scope>NUCLEOTIDE SEQUENCE [LARGE SCALE GENOMIC DNA]</scope>
    <source>
        <strain evidence="3">cv. Tatra</strain>
        <tissue evidence="2">Young leaves</tissue>
    </source>
</reference>
<evidence type="ECO:0008006" key="4">
    <source>
        <dbReference type="Google" id="ProtNLM"/>
    </source>
</evidence>
<dbReference type="AlphaFoldDB" id="A0A2K3JLT4"/>
<feature type="transmembrane region" description="Helical" evidence="1">
    <location>
        <begin position="106"/>
        <end position="126"/>
    </location>
</feature>
<dbReference type="InterPro" id="IPR053258">
    <property type="entry name" value="Ca-permeable_cation_channel"/>
</dbReference>
<protein>
    <recommendedName>
        <fullName evidence="4">Transmembrane protein</fullName>
    </recommendedName>
</protein>
<dbReference type="Proteomes" id="UP000236291">
    <property type="component" value="Unassembled WGS sequence"/>
</dbReference>
<feature type="transmembrane region" description="Helical" evidence="1">
    <location>
        <begin position="81"/>
        <end position="100"/>
    </location>
</feature>
<name>A0A2K3JLT4_TRIPR</name>